<comment type="subcellular location">
    <subcellularLocation>
        <location evidence="1">Cell outer membrane</location>
        <topology evidence="1">Multi-pass membrane protein</topology>
    </subcellularLocation>
</comment>
<feature type="region of interest" description="Disordered" evidence="8">
    <location>
        <begin position="89"/>
        <end position="109"/>
    </location>
</feature>
<reference evidence="10 11" key="1">
    <citation type="submission" date="2023-01" db="EMBL/GenBank/DDBJ databases">
        <title>Minimal conservation of predation-associated metabolite biosynthetic gene clusters underscores biosynthetic potential of Myxococcota including descriptions for ten novel species: Archangium lansinium sp. nov., Myxococcus landrumus sp. nov., Nannocystis bai.</title>
        <authorList>
            <person name="Ahearne A."/>
            <person name="Stevens C."/>
            <person name="Dowd S."/>
        </authorList>
    </citation>
    <scope>NUCLEOTIDE SEQUENCE [LARGE SCALE GENOMIC DNA]</scope>
    <source>
        <strain evidence="10 11">WIWO2</strain>
    </source>
</reference>
<comment type="caution">
    <text evidence="10">The sequence shown here is derived from an EMBL/GenBank/DDBJ whole genome shotgun (WGS) entry which is preliminary data.</text>
</comment>
<dbReference type="SUPFAM" id="SSF56935">
    <property type="entry name" value="Porins"/>
    <property type="match status" value="1"/>
</dbReference>
<evidence type="ECO:0000256" key="9">
    <source>
        <dbReference type="SAM" id="SignalP"/>
    </source>
</evidence>
<evidence type="ECO:0000256" key="8">
    <source>
        <dbReference type="SAM" id="MobiDB-lite"/>
    </source>
</evidence>
<keyword evidence="3" id="KW-1134">Transmembrane beta strand</keyword>
<keyword evidence="7" id="KW-0998">Cell outer membrane</keyword>
<evidence type="ECO:0000256" key="6">
    <source>
        <dbReference type="ARBA" id="ARBA00023136"/>
    </source>
</evidence>
<dbReference type="Proteomes" id="UP001217485">
    <property type="component" value="Unassembled WGS sequence"/>
</dbReference>
<keyword evidence="4" id="KW-0812">Transmembrane</keyword>
<evidence type="ECO:0000256" key="4">
    <source>
        <dbReference type="ARBA" id="ARBA00022692"/>
    </source>
</evidence>
<keyword evidence="6" id="KW-0472">Membrane</keyword>
<evidence type="ECO:0000256" key="7">
    <source>
        <dbReference type="ARBA" id="ARBA00023237"/>
    </source>
</evidence>
<evidence type="ECO:0008006" key="12">
    <source>
        <dbReference type="Google" id="ProtNLM"/>
    </source>
</evidence>
<evidence type="ECO:0000313" key="10">
    <source>
        <dbReference type="EMBL" id="MDC0684269.1"/>
    </source>
</evidence>
<keyword evidence="11" id="KW-1185">Reference proteome</keyword>
<keyword evidence="5 9" id="KW-0732">Signal</keyword>
<accession>A0ABT5CER2</accession>
<gene>
    <name evidence="10" type="ORF">POL72_41485</name>
</gene>
<evidence type="ECO:0000256" key="3">
    <source>
        <dbReference type="ARBA" id="ARBA00022452"/>
    </source>
</evidence>
<name>A0ABT5CER2_9BACT</name>
<organism evidence="10 11">
    <name type="scientific">Sorangium atrum</name>
    <dbReference type="NCBI Taxonomy" id="2995308"/>
    <lineage>
        <taxon>Bacteria</taxon>
        <taxon>Pseudomonadati</taxon>
        <taxon>Myxococcota</taxon>
        <taxon>Polyangia</taxon>
        <taxon>Polyangiales</taxon>
        <taxon>Polyangiaceae</taxon>
        <taxon>Sorangium</taxon>
    </lineage>
</organism>
<feature type="chain" id="PRO_5045917734" description="Long-chain fatty acid transporter" evidence="9">
    <location>
        <begin position="25"/>
        <end position="523"/>
    </location>
</feature>
<evidence type="ECO:0000256" key="2">
    <source>
        <dbReference type="ARBA" id="ARBA00008163"/>
    </source>
</evidence>
<dbReference type="InterPro" id="IPR005017">
    <property type="entry name" value="OMPP1/FadL/TodX"/>
</dbReference>
<evidence type="ECO:0000256" key="1">
    <source>
        <dbReference type="ARBA" id="ARBA00004571"/>
    </source>
</evidence>
<proteinExistence type="inferred from homology"/>
<sequence length="523" mass="54618">MRRGSAGAAGAAFAAMVAAGAARASSGLDSPDIGVLQLGRGGAWVARADDPLAAYFNPAGLAAQRSGAHGGVHFIQLAQCFTRLGPGGRPVPPSATTAIPAPGSDGGPDPEVCAEGGLFPNPQLAATLRLSDALALGVAVLGPHGVGERAWPESLRYTHPSFGDMTQPSPQRYLLTSLDALMLMPTLSVGFTPAEGVSLGAGFIWGTAAIDFVNFSEALSGGGGDDFKAHGDLRTRAKATDLFIPGFVLGARWAAAAHLDLGAWFKWQDAVRAKTDLTIESRYWTPAGAKDEDPCKGEAPKCNVTEEQNAGDLTMRIPMEAKLGLRYHRPRAGARSAASARRASAAEPRIRDPMADDVFDVELDFTWANNSAVDAIEVRFREGIPVRGTSVGTVPPNADVPHRWRDVLGVRLGGDYVVLPSLLALRAGGFFESKGQDDADLNLDFHLGYRIGVGAGVTARVGPVDISAAFQHTSFGALDNGGNGRLKAVSGAALSGYRSIQSVNGGRFESSLDEFGLSGTMRF</sequence>
<dbReference type="RefSeq" id="WP_272102392.1">
    <property type="nucleotide sequence ID" value="NZ_JAQNDK010000005.1"/>
</dbReference>
<dbReference type="PANTHER" id="PTHR35093">
    <property type="entry name" value="OUTER MEMBRANE PROTEIN NMB0088-RELATED"/>
    <property type="match status" value="1"/>
</dbReference>
<evidence type="ECO:0000313" key="11">
    <source>
        <dbReference type="Proteomes" id="UP001217485"/>
    </source>
</evidence>
<dbReference type="EMBL" id="JAQNDK010000005">
    <property type="protein sequence ID" value="MDC0684269.1"/>
    <property type="molecule type" value="Genomic_DNA"/>
</dbReference>
<evidence type="ECO:0000256" key="5">
    <source>
        <dbReference type="ARBA" id="ARBA00022729"/>
    </source>
</evidence>
<dbReference type="PANTHER" id="PTHR35093:SF8">
    <property type="entry name" value="OUTER MEMBRANE PROTEIN NMB0088-RELATED"/>
    <property type="match status" value="1"/>
</dbReference>
<dbReference type="Gene3D" id="2.40.160.60">
    <property type="entry name" value="Outer membrane protein transport protein (OMPP1/FadL/TodX)"/>
    <property type="match status" value="1"/>
</dbReference>
<comment type="similarity">
    <text evidence="2">Belongs to the OmpP1/FadL family.</text>
</comment>
<protein>
    <recommendedName>
        <fullName evidence="12">Long-chain fatty acid transporter</fullName>
    </recommendedName>
</protein>
<feature type="signal peptide" evidence="9">
    <location>
        <begin position="1"/>
        <end position="24"/>
    </location>
</feature>